<accession>A0A1N7L4B4</accession>
<dbReference type="EMBL" id="FTOH01000003">
    <property type="protein sequence ID" value="SIS68621.1"/>
    <property type="molecule type" value="Genomic_DNA"/>
</dbReference>
<dbReference type="InterPro" id="IPR045494">
    <property type="entry name" value="DUF6436"/>
</dbReference>
<evidence type="ECO:0000259" key="2">
    <source>
        <dbReference type="Pfam" id="PF20029"/>
    </source>
</evidence>
<protein>
    <recommendedName>
        <fullName evidence="2">DUF6436 domain-containing protein</fullName>
    </recommendedName>
</protein>
<keyword evidence="1" id="KW-1133">Transmembrane helix</keyword>
<evidence type="ECO:0000313" key="4">
    <source>
        <dbReference type="Proteomes" id="UP000185639"/>
    </source>
</evidence>
<organism evidence="3 4">
    <name type="scientific">Thalassolituus maritimus</name>
    <dbReference type="NCBI Taxonomy" id="484498"/>
    <lineage>
        <taxon>Bacteria</taxon>
        <taxon>Pseudomonadati</taxon>
        <taxon>Pseudomonadota</taxon>
        <taxon>Gammaproteobacteria</taxon>
        <taxon>Oceanospirillales</taxon>
        <taxon>Oceanospirillaceae</taxon>
        <taxon>Thalassolituus</taxon>
    </lineage>
</organism>
<keyword evidence="1" id="KW-0472">Membrane</keyword>
<proteinExistence type="predicted"/>
<dbReference type="Pfam" id="PF20029">
    <property type="entry name" value="DUF6436"/>
    <property type="match status" value="1"/>
</dbReference>
<feature type="domain" description="DUF6436" evidence="2">
    <location>
        <begin position="92"/>
        <end position="239"/>
    </location>
</feature>
<keyword evidence="1" id="KW-0812">Transmembrane</keyword>
<gene>
    <name evidence="3" type="ORF">SAMN05421686_103277</name>
</gene>
<dbReference type="Proteomes" id="UP000185639">
    <property type="component" value="Unassembled WGS sequence"/>
</dbReference>
<feature type="transmembrane region" description="Helical" evidence="1">
    <location>
        <begin position="39"/>
        <end position="59"/>
    </location>
</feature>
<dbReference type="STRING" id="484498.SAMN05421686_103277"/>
<reference evidence="4" key="1">
    <citation type="submission" date="2017-01" db="EMBL/GenBank/DDBJ databases">
        <authorList>
            <person name="Varghese N."/>
            <person name="Submissions S."/>
        </authorList>
    </citation>
    <scope>NUCLEOTIDE SEQUENCE [LARGE SCALE GENOMIC DNA]</scope>
    <source>
        <strain evidence="4">DSM 24913</strain>
    </source>
</reference>
<sequence length="248" mass="27096">MITPATRNWVATKQHPIFRATITMSVSPGTDIPGRKKTLLVSVLIFVWLAGSLFGLWWFQQQSLRPFVEADAPAESRSPDIVEQGLAALLKRVSAEYPESSDALVTVVHLWNPDCLCNNVSARHTRAIIEQWPEGDEVRFVILAPETLPENRLAEARKLNPNALVMRASANDKLPLTASPGLAVLSQNASLAYFGAYGFGALCSLSDEALFTNMIERLLAGESYGPFLNIAGSGCFCAWPDPTQLPVE</sequence>
<keyword evidence="4" id="KW-1185">Reference proteome</keyword>
<name>A0A1N7L4B4_9GAMM</name>
<dbReference type="AlphaFoldDB" id="A0A1N7L4B4"/>
<evidence type="ECO:0000313" key="3">
    <source>
        <dbReference type="EMBL" id="SIS68621.1"/>
    </source>
</evidence>
<evidence type="ECO:0000256" key="1">
    <source>
        <dbReference type="SAM" id="Phobius"/>
    </source>
</evidence>